<protein>
    <submittedName>
        <fullName evidence="1">Uncharacterized protein</fullName>
    </submittedName>
</protein>
<dbReference type="EMBL" id="VSSQ01110183">
    <property type="protein sequence ID" value="MPN48143.1"/>
    <property type="molecule type" value="Genomic_DNA"/>
</dbReference>
<accession>A0A645ILE1</accession>
<proteinExistence type="predicted"/>
<reference evidence="1" key="1">
    <citation type="submission" date="2019-08" db="EMBL/GenBank/DDBJ databases">
        <authorList>
            <person name="Kucharzyk K."/>
            <person name="Murdoch R.W."/>
            <person name="Higgins S."/>
            <person name="Loffler F."/>
        </authorList>
    </citation>
    <scope>NUCLEOTIDE SEQUENCE</scope>
</reference>
<name>A0A645ILE1_9ZZZZ</name>
<organism evidence="1">
    <name type="scientific">bioreactor metagenome</name>
    <dbReference type="NCBI Taxonomy" id="1076179"/>
    <lineage>
        <taxon>unclassified sequences</taxon>
        <taxon>metagenomes</taxon>
        <taxon>ecological metagenomes</taxon>
    </lineage>
</organism>
<comment type="caution">
    <text evidence="1">The sequence shown here is derived from an EMBL/GenBank/DDBJ whole genome shotgun (WGS) entry which is preliminary data.</text>
</comment>
<dbReference type="AlphaFoldDB" id="A0A645ILE1"/>
<gene>
    <name evidence="1" type="ORF">SDC9_195748</name>
</gene>
<evidence type="ECO:0000313" key="1">
    <source>
        <dbReference type="EMBL" id="MPN48143.1"/>
    </source>
</evidence>
<sequence length="56" mass="6235">MFVETMSAGFFAHGHKHAASAEFVEMMVNGFHADRTNIGEKNAAMPGACFFNEFRH</sequence>